<keyword evidence="3" id="KW-1185">Reference proteome</keyword>
<organism evidence="2 3">
    <name type="scientific">Deinococcus ruber</name>
    <dbReference type="NCBI Taxonomy" id="1848197"/>
    <lineage>
        <taxon>Bacteria</taxon>
        <taxon>Thermotogati</taxon>
        <taxon>Deinococcota</taxon>
        <taxon>Deinococci</taxon>
        <taxon>Deinococcales</taxon>
        <taxon>Deinococcaceae</taxon>
        <taxon>Deinococcus</taxon>
    </lineage>
</organism>
<evidence type="ECO:0000313" key="2">
    <source>
        <dbReference type="EMBL" id="GGR20386.1"/>
    </source>
</evidence>
<dbReference type="AlphaFoldDB" id="A0A918F8X3"/>
<gene>
    <name evidence="2" type="ORF">GCM10008957_36030</name>
</gene>
<protein>
    <submittedName>
        <fullName evidence="2">Uncharacterized protein</fullName>
    </submittedName>
</protein>
<dbReference type="Proteomes" id="UP000603865">
    <property type="component" value="Unassembled WGS sequence"/>
</dbReference>
<proteinExistence type="predicted"/>
<feature type="region of interest" description="Disordered" evidence="1">
    <location>
        <begin position="69"/>
        <end position="90"/>
    </location>
</feature>
<name>A0A918F8X3_9DEIO</name>
<evidence type="ECO:0000313" key="3">
    <source>
        <dbReference type="Proteomes" id="UP000603865"/>
    </source>
</evidence>
<sequence>MKKSEGLVASPGQVVLSSRVLGIWITGLVDGVGTETGILGAASTGAHSISETESSELTMERERFMVVPPEQSSAHAGNSVDDCSTIDQAA</sequence>
<reference evidence="2" key="2">
    <citation type="submission" date="2020-09" db="EMBL/GenBank/DDBJ databases">
        <authorList>
            <person name="Sun Q."/>
            <person name="Ohkuma M."/>
        </authorList>
    </citation>
    <scope>NUCLEOTIDE SEQUENCE</scope>
    <source>
        <strain evidence="2">JCM 31311</strain>
    </source>
</reference>
<evidence type="ECO:0000256" key="1">
    <source>
        <dbReference type="SAM" id="MobiDB-lite"/>
    </source>
</evidence>
<reference evidence="2" key="1">
    <citation type="journal article" date="2014" name="Int. J. Syst. Evol. Microbiol.">
        <title>Complete genome sequence of Corynebacterium casei LMG S-19264T (=DSM 44701T), isolated from a smear-ripened cheese.</title>
        <authorList>
            <consortium name="US DOE Joint Genome Institute (JGI-PGF)"/>
            <person name="Walter F."/>
            <person name="Albersmeier A."/>
            <person name="Kalinowski J."/>
            <person name="Ruckert C."/>
        </authorList>
    </citation>
    <scope>NUCLEOTIDE SEQUENCE</scope>
    <source>
        <strain evidence="2">JCM 31311</strain>
    </source>
</reference>
<feature type="compositionally biased region" description="Polar residues" evidence="1">
    <location>
        <begin position="70"/>
        <end position="90"/>
    </location>
</feature>
<accession>A0A918F8X3</accession>
<comment type="caution">
    <text evidence="2">The sequence shown here is derived from an EMBL/GenBank/DDBJ whole genome shotgun (WGS) entry which is preliminary data.</text>
</comment>
<dbReference type="EMBL" id="BMQL01000024">
    <property type="protein sequence ID" value="GGR20386.1"/>
    <property type="molecule type" value="Genomic_DNA"/>
</dbReference>